<sequence>MKNYCPAISAEIERYTDGDQQRYTINCCKESSSLTNMWKLKMMDIRSRSNSPFEPPMDVPFGSNSHYWTDTNGLNIQIGSCDTNMIGYSRKVISKFISTIFLQEFPDMEPANARTFGNDLADEINMLDHMDPGKDNARMIRIEWSSMALVFFYNETQPNDTIPLLIDDRCHNIRKKR</sequence>
<dbReference type="STRING" id="1353158.SAMN04488587_0795"/>
<protein>
    <submittedName>
        <fullName evidence="1">Uncharacterized protein</fullName>
    </submittedName>
</protein>
<organism evidence="1 2">
    <name type="scientific">Methanococcoides vulcani</name>
    <dbReference type="NCBI Taxonomy" id="1353158"/>
    <lineage>
        <taxon>Archaea</taxon>
        <taxon>Methanobacteriati</taxon>
        <taxon>Methanobacteriota</taxon>
        <taxon>Stenosarchaea group</taxon>
        <taxon>Methanomicrobia</taxon>
        <taxon>Methanosarcinales</taxon>
        <taxon>Methanosarcinaceae</taxon>
        <taxon>Methanococcoides</taxon>
    </lineage>
</organism>
<evidence type="ECO:0000313" key="1">
    <source>
        <dbReference type="EMBL" id="SES75154.1"/>
    </source>
</evidence>
<keyword evidence="2" id="KW-1185">Reference proteome</keyword>
<name>A0A1H9Z0Y0_9EURY</name>
<dbReference type="AlphaFoldDB" id="A0A1H9Z0Y0"/>
<dbReference type="RefSeq" id="WP_091689251.1">
    <property type="nucleotide sequence ID" value="NZ_CAAGSJ010000001.1"/>
</dbReference>
<dbReference type="EMBL" id="FOHQ01000002">
    <property type="protein sequence ID" value="SES75154.1"/>
    <property type="molecule type" value="Genomic_DNA"/>
</dbReference>
<evidence type="ECO:0000313" key="2">
    <source>
        <dbReference type="Proteomes" id="UP000243338"/>
    </source>
</evidence>
<reference evidence="2" key="1">
    <citation type="submission" date="2016-10" db="EMBL/GenBank/DDBJ databases">
        <authorList>
            <person name="Varghese N."/>
            <person name="Submissions S."/>
        </authorList>
    </citation>
    <scope>NUCLEOTIDE SEQUENCE [LARGE SCALE GENOMIC DNA]</scope>
    <source>
        <strain evidence="2">SLH 33</strain>
    </source>
</reference>
<gene>
    <name evidence="1" type="ORF">SAMN04488587_0795</name>
</gene>
<dbReference type="OrthoDB" id="141726at2157"/>
<dbReference type="Proteomes" id="UP000243338">
    <property type="component" value="Unassembled WGS sequence"/>
</dbReference>
<proteinExistence type="predicted"/>
<accession>A0A1H9Z0Y0</accession>